<dbReference type="Proteomes" id="UP000824241">
    <property type="component" value="Unassembled WGS sequence"/>
</dbReference>
<reference evidence="2" key="2">
    <citation type="journal article" date="2021" name="PeerJ">
        <title>Extensive microbial diversity within the chicken gut microbiome revealed by metagenomics and culture.</title>
        <authorList>
            <person name="Gilroy R."/>
            <person name="Ravi A."/>
            <person name="Getino M."/>
            <person name="Pursley I."/>
            <person name="Horton D.L."/>
            <person name="Alikhan N.F."/>
            <person name="Baker D."/>
            <person name="Gharbi K."/>
            <person name="Hall N."/>
            <person name="Watson M."/>
            <person name="Adriaenssens E.M."/>
            <person name="Foster-Nyarko E."/>
            <person name="Jarju S."/>
            <person name="Secka A."/>
            <person name="Antonio M."/>
            <person name="Oren A."/>
            <person name="Chaudhuri R.R."/>
            <person name="La Ragione R."/>
            <person name="Hildebrand F."/>
            <person name="Pallen M.J."/>
        </authorList>
    </citation>
    <scope>NUCLEOTIDE SEQUENCE</scope>
    <source>
        <strain evidence="2">CHK189-12415</strain>
    </source>
</reference>
<keyword evidence="1" id="KW-1133">Transmembrane helix</keyword>
<accession>A0A9D1J4S6</accession>
<keyword evidence="1" id="KW-0472">Membrane</keyword>
<evidence type="ECO:0000313" key="3">
    <source>
        <dbReference type="Proteomes" id="UP000824241"/>
    </source>
</evidence>
<feature type="transmembrane region" description="Helical" evidence="1">
    <location>
        <begin position="30"/>
        <end position="47"/>
    </location>
</feature>
<dbReference type="AlphaFoldDB" id="A0A9D1J4S6"/>
<evidence type="ECO:0000256" key="1">
    <source>
        <dbReference type="SAM" id="Phobius"/>
    </source>
</evidence>
<dbReference type="EMBL" id="DVHA01000084">
    <property type="protein sequence ID" value="HIR60429.1"/>
    <property type="molecule type" value="Genomic_DNA"/>
</dbReference>
<feature type="transmembrane region" description="Helical" evidence="1">
    <location>
        <begin position="7"/>
        <end position="24"/>
    </location>
</feature>
<sequence length="202" mass="22661">MKETVRMLAAAFLAAVLFLALFLLLHWNLIVCILLSVGAYVGLYLLLKPSRKIAGVYLDSLPDGEEIRKMLEEAADDIKTLKESSRKIADPAVRKEAEALFATGSQILRYLMKNPEKLSQARRFFTYYLEMAVKLTNRYIELQATGLHTGEVTGVLRKTAGALPVLNRAFEKQFTHLMQGELLDVEADIGLLNSMLELEDGR</sequence>
<name>A0A9D1J4S6_9FIRM</name>
<dbReference type="InterPro" id="IPR018770">
    <property type="entry name" value="ChloroindolylP_hydrolase"/>
</dbReference>
<proteinExistence type="predicted"/>
<evidence type="ECO:0000313" key="2">
    <source>
        <dbReference type="EMBL" id="HIR60429.1"/>
    </source>
</evidence>
<reference evidence="2" key="1">
    <citation type="submission" date="2020-10" db="EMBL/GenBank/DDBJ databases">
        <authorList>
            <person name="Gilroy R."/>
        </authorList>
    </citation>
    <scope>NUCLEOTIDE SEQUENCE</scope>
    <source>
        <strain evidence="2">CHK189-12415</strain>
    </source>
</reference>
<protein>
    <submittedName>
        <fullName evidence="2">5-bromo-4-chloroindolyl phosphate hydrolysis family protein</fullName>
    </submittedName>
</protein>
<keyword evidence="1" id="KW-0812">Transmembrane</keyword>
<gene>
    <name evidence="2" type="ORF">IAB37_02480</name>
</gene>
<dbReference type="Pfam" id="PF10112">
    <property type="entry name" value="Halogen_Hydrol"/>
    <property type="match status" value="1"/>
</dbReference>
<organism evidence="2 3">
    <name type="scientific">Candidatus Faecivivens stercoravium</name>
    <dbReference type="NCBI Taxonomy" id="2840803"/>
    <lineage>
        <taxon>Bacteria</taxon>
        <taxon>Bacillati</taxon>
        <taxon>Bacillota</taxon>
        <taxon>Clostridia</taxon>
        <taxon>Eubacteriales</taxon>
        <taxon>Oscillospiraceae</taxon>
        <taxon>Oscillospiraceae incertae sedis</taxon>
        <taxon>Candidatus Faecivivens</taxon>
    </lineage>
</organism>
<comment type="caution">
    <text evidence="2">The sequence shown here is derived from an EMBL/GenBank/DDBJ whole genome shotgun (WGS) entry which is preliminary data.</text>
</comment>